<dbReference type="PROSITE" id="PS51257">
    <property type="entry name" value="PROKAR_LIPOPROTEIN"/>
    <property type="match status" value="1"/>
</dbReference>
<dbReference type="EMBL" id="JBHRYO010000002">
    <property type="protein sequence ID" value="MFC3757189.1"/>
    <property type="molecule type" value="Genomic_DNA"/>
</dbReference>
<evidence type="ECO:0000313" key="1">
    <source>
        <dbReference type="EMBL" id="MFC3757189.1"/>
    </source>
</evidence>
<evidence type="ECO:0000313" key="2">
    <source>
        <dbReference type="Proteomes" id="UP001595735"/>
    </source>
</evidence>
<sequence length="187" mass="21634">MMKNLLLGILVIITASCEKGSHNMLAKEEQNQSKDEYYTILGYGMPDMERQRLVEGISEKWKIKNIDVAGCEVTQELTDSVAAENKKTYAALEKRYGKDWKVRYEKDIEAFIMKQADIMDILIVNKPFREKLKSCNIEIDGVIKEVKQLTNSEVYDVTVYDFDKNYKKIICCTVQVNTKDRTVNLIK</sequence>
<accession>A0ABV7XXA3</accession>
<protein>
    <submittedName>
        <fullName evidence="1">Uncharacterized protein</fullName>
    </submittedName>
</protein>
<name>A0ABV7XXA3_9FLAO</name>
<dbReference type="Proteomes" id="UP001595735">
    <property type="component" value="Unassembled WGS sequence"/>
</dbReference>
<comment type="caution">
    <text evidence="1">The sequence shown here is derived from an EMBL/GenBank/DDBJ whole genome shotgun (WGS) entry which is preliminary data.</text>
</comment>
<reference evidence="2" key="1">
    <citation type="journal article" date="2019" name="Int. J. Syst. Evol. Microbiol.">
        <title>The Global Catalogue of Microorganisms (GCM) 10K type strain sequencing project: providing services to taxonomists for standard genome sequencing and annotation.</title>
        <authorList>
            <consortium name="The Broad Institute Genomics Platform"/>
            <consortium name="The Broad Institute Genome Sequencing Center for Infectious Disease"/>
            <person name="Wu L."/>
            <person name="Ma J."/>
        </authorList>
    </citation>
    <scope>NUCLEOTIDE SEQUENCE [LARGE SCALE GENOMIC DNA]</scope>
    <source>
        <strain evidence="2">CECT 7798</strain>
    </source>
</reference>
<dbReference type="RefSeq" id="WP_290298242.1">
    <property type="nucleotide sequence ID" value="NZ_JAUFQR010000001.1"/>
</dbReference>
<keyword evidence="2" id="KW-1185">Reference proteome</keyword>
<proteinExistence type="predicted"/>
<gene>
    <name evidence="1" type="ORF">ACFONJ_14530</name>
</gene>
<organism evidence="1 2">
    <name type="scientific">Chryseobacterium tructae</name>
    <dbReference type="NCBI Taxonomy" id="1037380"/>
    <lineage>
        <taxon>Bacteria</taxon>
        <taxon>Pseudomonadati</taxon>
        <taxon>Bacteroidota</taxon>
        <taxon>Flavobacteriia</taxon>
        <taxon>Flavobacteriales</taxon>
        <taxon>Weeksellaceae</taxon>
        <taxon>Chryseobacterium group</taxon>
        <taxon>Chryseobacterium</taxon>
    </lineage>
</organism>